<evidence type="ECO:0000313" key="8">
    <source>
        <dbReference type="Proteomes" id="UP001214441"/>
    </source>
</evidence>
<keyword evidence="4 5" id="KW-0326">Glycosidase</keyword>
<evidence type="ECO:0000256" key="1">
    <source>
        <dbReference type="ARBA" id="ARBA00000966"/>
    </source>
</evidence>
<dbReference type="EC" id="3.2.1.4" evidence="2"/>
<evidence type="ECO:0000313" key="7">
    <source>
        <dbReference type="EMBL" id="MDJ1132955.1"/>
    </source>
</evidence>
<dbReference type="InterPro" id="IPR001547">
    <property type="entry name" value="Glyco_hydro_5"/>
</dbReference>
<keyword evidence="3 5" id="KW-0378">Hydrolase</keyword>
<evidence type="ECO:0000256" key="2">
    <source>
        <dbReference type="ARBA" id="ARBA00012601"/>
    </source>
</evidence>
<comment type="similarity">
    <text evidence="5">Belongs to the glycosyl hydrolase 5 (cellulase A) family.</text>
</comment>
<evidence type="ECO:0000259" key="6">
    <source>
        <dbReference type="Pfam" id="PF00150"/>
    </source>
</evidence>
<dbReference type="Proteomes" id="UP001214441">
    <property type="component" value="Unassembled WGS sequence"/>
</dbReference>
<dbReference type="PANTHER" id="PTHR34142:SF1">
    <property type="entry name" value="GLYCOSIDE HYDROLASE FAMILY 5 DOMAIN-CONTAINING PROTEIN"/>
    <property type="match status" value="1"/>
</dbReference>
<reference evidence="7 8" key="1">
    <citation type="submission" date="2023-05" db="EMBL/GenBank/DDBJ databases">
        <title>Streptantibioticus silvisoli sp. nov., acidotolerant actinomycetes 1 from pine litter.</title>
        <authorList>
            <person name="Swiecimska M."/>
            <person name="Golinska P."/>
            <person name="Sangal V."/>
            <person name="Wachnowicz B."/>
            <person name="Goodfellow M."/>
        </authorList>
    </citation>
    <scope>NUCLEOTIDE SEQUENCE [LARGE SCALE GENOMIC DNA]</scope>
    <source>
        <strain evidence="7 8">DSM 42109</strain>
    </source>
</reference>
<protein>
    <recommendedName>
        <fullName evidence="2">cellulase</fullName>
        <ecNumber evidence="2">3.2.1.4</ecNumber>
    </recommendedName>
</protein>
<evidence type="ECO:0000256" key="5">
    <source>
        <dbReference type="RuleBase" id="RU361153"/>
    </source>
</evidence>
<dbReference type="PROSITE" id="PS00659">
    <property type="entry name" value="GLYCOSYL_HYDROL_F5"/>
    <property type="match status" value="1"/>
</dbReference>
<name>A0ABT6ZV78_9ACTN</name>
<dbReference type="EMBL" id="JANCPR020000011">
    <property type="protein sequence ID" value="MDJ1132955.1"/>
    <property type="molecule type" value="Genomic_DNA"/>
</dbReference>
<comment type="catalytic activity">
    <reaction evidence="1">
        <text>Endohydrolysis of (1-&gt;4)-beta-D-glucosidic linkages in cellulose, lichenin and cereal beta-D-glucans.</text>
        <dbReference type="EC" id="3.2.1.4"/>
    </reaction>
</comment>
<proteinExistence type="inferred from homology"/>
<feature type="domain" description="Glycoside hydrolase family 5" evidence="6">
    <location>
        <begin position="75"/>
        <end position="326"/>
    </location>
</feature>
<dbReference type="PROSITE" id="PS51318">
    <property type="entry name" value="TAT"/>
    <property type="match status" value="1"/>
</dbReference>
<accession>A0ABT6ZV78</accession>
<dbReference type="Pfam" id="PF00150">
    <property type="entry name" value="Cellulase"/>
    <property type="match status" value="1"/>
</dbReference>
<sequence>MPRSSPSHALTRRRLPWVVLAGALAAALLLVLQPYFTASAGEGGGARGQAATPAAPAGSAVARNGKLKVCDERLCNEDGKAVQLRGMSTHGTQWYAQCVTDGSLDALAQDWGADVLRVSTYVQEDGYETDPEKFTKLAQRIVDQAIERGMYAVIDWHQLTPGDPNANTELAKKFFTDMAKKYADQPNVFYEIANEPNGVEWADIKSYAEEVIPVIRRHDPDGVALVGTRAWSSFGVSDGADEREVVENPVDAGNIMYTFHFYAASHGDEYLRTLSRAADELPVFVTEFGTQNSAGEGANDFAMSQKYLDLMKEKNISWTNWNYSDDDRSGAVFKTGTCDGDEWTGAGVLKEAGVWIRERVRG</sequence>
<evidence type="ECO:0000256" key="3">
    <source>
        <dbReference type="ARBA" id="ARBA00022801"/>
    </source>
</evidence>
<evidence type="ECO:0000256" key="4">
    <source>
        <dbReference type="ARBA" id="ARBA00023295"/>
    </source>
</evidence>
<dbReference type="InterPro" id="IPR017853">
    <property type="entry name" value="GH"/>
</dbReference>
<comment type="caution">
    <text evidence="7">The sequence shown here is derived from an EMBL/GenBank/DDBJ whole genome shotgun (WGS) entry which is preliminary data.</text>
</comment>
<gene>
    <name evidence="7" type="ORF">NMN56_013490</name>
</gene>
<dbReference type="InterPro" id="IPR018087">
    <property type="entry name" value="Glyco_hydro_5_CS"/>
</dbReference>
<dbReference type="GO" id="GO:0016787">
    <property type="term" value="F:hydrolase activity"/>
    <property type="evidence" value="ECO:0007669"/>
    <property type="project" value="UniProtKB-KW"/>
</dbReference>
<keyword evidence="8" id="KW-1185">Reference proteome</keyword>
<dbReference type="SUPFAM" id="SSF51445">
    <property type="entry name" value="(Trans)glycosidases"/>
    <property type="match status" value="1"/>
</dbReference>
<organism evidence="7 8">
    <name type="scientific">Streptomyces iconiensis</name>
    <dbReference type="NCBI Taxonomy" id="1384038"/>
    <lineage>
        <taxon>Bacteria</taxon>
        <taxon>Bacillati</taxon>
        <taxon>Actinomycetota</taxon>
        <taxon>Actinomycetes</taxon>
        <taxon>Kitasatosporales</taxon>
        <taxon>Streptomycetaceae</taxon>
        <taxon>Streptomyces</taxon>
    </lineage>
</organism>
<dbReference type="Gene3D" id="3.20.20.80">
    <property type="entry name" value="Glycosidases"/>
    <property type="match status" value="1"/>
</dbReference>
<dbReference type="PANTHER" id="PTHR34142">
    <property type="entry name" value="ENDO-BETA-1,4-GLUCANASE A"/>
    <property type="match status" value="1"/>
</dbReference>
<dbReference type="RefSeq" id="WP_274041165.1">
    <property type="nucleotide sequence ID" value="NZ_JANCPR020000011.1"/>
</dbReference>
<dbReference type="InterPro" id="IPR006311">
    <property type="entry name" value="TAT_signal"/>
</dbReference>